<protein>
    <submittedName>
        <fullName evidence="2">Lar family restriction alleviation protein</fullName>
    </submittedName>
</protein>
<evidence type="ECO:0000313" key="2">
    <source>
        <dbReference type="EMBL" id="UWX68866.1"/>
    </source>
</evidence>
<evidence type="ECO:0000313" key="3">
    <source>
        <dbReference type="Proteomes" id="UP001059745"/>
    </source>
</evidence>
<organism evidence="2 3">
    <name type="scientific">Burkholderia gladioli</name>
    <name type="common">Pseudomonas marginata</name>
    <name type="synonym">Phytomonas marginata</name>
    <dbReference type="NCBI Taxonomy" id="28095"/>
    <lineage>
        <taxon>Bacteria</taxon>
        <taxon>Pseudomonadati</taxon>
        <taxon>Pseudomonadota</taxon>
        <taxon>Betaproteobacteria</taxon>
        <taxon>Burkholderiales</taxon>
        <taxon>Burkholderiaceae</taxon>
        <taxon>Burkholderia</taxon>
    </lineage>
</organism>
<dbReference type="EMBL" id="CP104214">
    <property type="protein sequence ID" value="UWX68866.1"/>
    <property type="molecule type" value="Genomic_DNA"/>
</dbReference>
<dbReference type="Pfam" id="PF14354">
    <property type="entry name" value="Lar_restr_allev"/>
    <property type="match status" value="1"/>
</dbReference>
<dbReference type="Proteomes" id="UP001059745">
    <property type="component" value="Chromosome 1"/>
</dbReference>
<gene>
    <name evidence="2" type="ORF">NYZ96_11515</name>
</gene>
<dbReference type="AlphaFoldDB" id="A0AB38TM38"/>
<sequence length="147" mass="15891">MSDKLSDCPFCGGPASSSQQTNGGRWAAYCLDCNAIVDGEFSESDAIAAWNRRASPAPAIPAELRGLLVECRENLDRLGHAGIRERLTAQIDAIDAAPAISESDQVVVPARVVELLRIINRDGVLKRATELQEVYRLIDAARKGEKS</sequence>
<accession>A0AB38TM38</accession>
<name>A0AB38TM38_BURGA</name>
<proteinExistence type="predicted"/>
<dbReference type="RefSeq" id="WP_260531222.1">
    <property type="nucleotide sequence ID" value="NZ_CP104214.1"/>
</dbReference>
<reference evidence="2" key="1">
    <citation type="submission" date="2022-09" db="EMBL/GenBank/DDBJ databases">
        <title>Genomic of Burkholderia gladioli.</title>
        <authorList>
            <person name="Wu H."/>
        </authorList>
    </citation>
    <scope>NUCLEOTIDE SEQUENCE</scope>
    <source>
        <strain evidence="2">ZN-S4</strain>
    </source>
</reference>
<dbReference type="NCBIfam" id="TIGR03655">
    <property type="entry name" value="anti_R_Lar"/>
    <property type="match status" value="1"/>
</dbReference>
<feature type="region of interest" description="Disordered" evidence="1">
    <location>
        <begin position="1"/>
        <end position="22"/>
    </location>
</feature>
<dbReference type="InterPro" id="IPR019908">
    <property type="entry name" value="Toxin_RalR"/>
</dbReference>
<evidence type="ECO:0000256" key="1">
    <source>
        <dbReference type="SAM" id="MobiDB-lite"/>
    </source>
</evidence>